<evidence type="ECO:0000313" key="3">
    <source>
        <dbReference type="RefSeq" id="XP_018327053.1"/>
    </source>
</evidence>
<protein>
    <submittedName>
        <fullName evidence="3">Uncharacterized protein LOC108738233</fullName>
    </submittedName>
</protein>
<dbReference type="KEGG" id="apln:108738233"/>
<accession>A0A1W4X3U8</accession>
<dbReference type="OrthoDB" id="5982138at2759"/>
<dbReference type="InParanoid" id="A0A1W4X3U8"/>
<sequence length="130" mass="14823">MEGVSEKKKTDPGWNDPPMLSYSHSNPPPKSRISNKRVAYPLFTNQKEKTEVEAAPLQFAIAKDMSNKQDSVDGNSSEILTKSLDNFNKVLDESGLEQKQVISKMLQNMKKMWEEHNITQLKMEHNMEVG</sequence>
<organism evidence="2 3">
    <name type="scientific">Agrilus planipennis</name>
    <name type="common">Emerald ash borer</name>
    <name type="synonym">Agrilus marcopoli</name>
    <dbReference type="NCBI Taxonomy" id="224129"/>
    <lineage>
        <taxon>Eukaryota</taxon>
        <taxon>Metazoa</taxon>
        <taxon>Ecdysozoa</taxon>
        <taxon>Arthropoda</taxon>
        <taxon>Hexapoda</taxon>
        <taxon>Insecta</taxon>
        <taxon>Pterygota</taxon>
        <taxon>Neoptera</taxon>
        <taxon>Endopterygota</taxon>
        <taxon>Coleoptera</taxon>
        <taxon>Polyphaga</taxon>
        <taxon>Elateriformia</taxon>
        <taxon>Buprestoidea</taxon>
        <taxon>Buprestidae</taxon>
        <taxon>Agrilinae</taxon>
        <taxon>Agrilus</taxon>
    </lineage>
</organism>
<evidence type="ECO:0000313" key="2">
    <source>
        <dbReference type="Proteomes" id="UP000192223"/>
    </source>
</evidence>
<dbReference type="Proteomes" id="UP000192223">
    <property type="component" value="Unplaced"/>
</dbReference>
<feature type="compositionally biased region" description="Basic and acidic residues" evidence="1">
    <location>
        <begin position="1"/>
        <end position="11"/>
    </location>
</feature>
<gene>
    <name evidence="3" type="primary">LOC108738233</name>
</gene>
<name>A0A1W4X3U8_AGRPL</name>
<proteinExistence type="predicted"/>
<dbReference type="GeneID" id="108738233"/>
<dbReference type="AlphaFoldDB" id="A0A1W4X3U8"/>
<feature type="region of interest" description="Disordered" evidence="1">
    <location>
        <begin position="1"/>
        <end position="36"/>
    </location>
</feature>
<dbReference type="RefSeq" id="XP_018327053.1">
    <property type="nucleotide sequence ID" value="XM_018471551.2"/>
</dbReference>
<keyword evidence="2" id="KW-1185">Reference proteome</keyword>
<reference evidence="3" key="1">
    <citation type="submission" date="2025-08" db="UniProtKB">
        <authorList>
            <consortium name="RefSeq"/>
        </authorList>
    </citation>
    <scope>IDENTIFICATION</scope>
    <source>
        <tissue evidence="3">Entire body</tissue>
    </source>
</reference>
<evidence type="ECO:0000256" key="1">
    <source>
        <dbReference type="SAM" id="MobiDB-lite"/>
    </source>
</evidence>